<dbReference type="EMBL" id="JAUTXU010000130">
    <property type="protein sequence ID" value="KAK3705390.1"/>
    <property type="molecule type" value="Genomic_DNA"/>
</dbReference>
<reference evidence="1" key="1">
    <citation type="submission" date="2023-07" db="EMBL/GenBank/DDBJ databases">
        <title>Black Yeasts Isolated from many extreme environments.</title>
        <authorList>
            <person name="Coleine C."/>
            <person name="Stajich J.E."/>
            <person name="Selbmann L."/>
        </authorList>
    </citation>
    <scope>NUCLEOTIDE SEQUENCE</scope>
    <source>
        <strain evidence="1">CCFEE 5714</strain>
    </source>
</reference>
<comment type="caution">
    <text evidence="1">The sequence shown here is derived from an EMBL/GenBank/DDBJ whole genome shotgun (WGS) entry which is preliminary data.</text>
</comment>
<keyword evidence="2" id="KW-1185">Reference proteome</keyword>
<evidence type="ECO:0000313" key="2">
    <source>
        <dbReference type="Proteomes" id="UP001281147"/>
    </source>
</evidence>
<proteinExistence type="predicted"/>
<organism evidence="1 2">
    <name type="scientific">Vermiconidia calcicola</name>
    <dbReference type="NCBI Taxonomy" id="1690605"/>
    <lineage>
        <taxon>Eukaryota</taxon>
        <taxon>Fungi</taxon>
        <taxon>Dikarya</taxon>
        <taxon>Ascomycota</taxon>
        <taxon>Pezizomycotina</taxon>
        <taxon>Dothideomycetes</taxon>
        <taxon>Dothideomycetidae</taxon>
        <taxon>Mycosphaerellales</taxon>
        <taxon>Extremaceae</taxon>
        <taxon>Vermiconidia</taxon>
    </lineage>
</organism>
<protein>
    <submittedName>
        <fullName evidence="1">Uncharacterized protein</fullName>
    </submittedName>
</protein>
<evidence type="ECO:0000313" key="1">
    <source>
        <dbReference type="EMBL" id="KAK3705390.1"/>
    </source>
</evidence>
<dbReference type="Proteomes" id="UP001281147">
    <property type="component" value="Unassembled WGS sequence"/>
</dbReference>
<sequence>MTEDGREQSHDTLDDLRAHKDVAFGAAVIHGDDDNDDDELLRRRSWASQESLDITTPTTYGARTPDPLLYGRNVLSRVPSAEQEISNNVNELEHAPTHQSTPDLGIALENLARSLTATSEGARYESHELQPTLSRRRSRRDTAVRRLSQITSPPLDELPEEEAGTSPKLTSQGRPPEFRNFASEVIFVLVCSSGQLLFAWFLGDVNVNQSEFREALGIQNTQLPWLVGSFNIANGLSVLITGSLTDLLPPKLLIVSAFAFLAIWNTIGAFSITPARAVLFLVVRAMQGLAIGMLVSGSLSILGRVYNPGLRKTRVFSCMAAMAPFGFWIGAMQGGALTAHLPWIFGSNAIICALCCVAAWFTIPAMKPVADVAGTDAPSLKQFDFLGAVVAVAGTVCLLFGLTQGSVAEWSPYTYVLIIIGALLLVGFFFVEGRASRPLIPNRLWKTKGFTPLMIAYFLGFGAYIAWQFYAIQFWLRIQHVMPLTVALYLLPNAIVGVLATYIVSRTMHIVPGHWIYVCAMVSFALGPVFFLPQTAGTTYWALGMPGVALATFGPDLSFAAASIFITSNVARSYQGSAGSLLVTVQNFSAAIMTSVADALGAQVDMGANGEVGLEGLRAVWWFGFGAAMLGAAITVLGVRIPKEEEKEHVT</sequence>
<name>A0ACC3MWR1_9PEZI</name>
<accession>A0ACC3MWR1</accession>
<gene>
    <name evidence="1" type="ORF">LTR37_013363</name>
</gene>